<protein>
    <submittedName>
        <fullName evidence="3">Serine hydrolase domain-containing protein</fullName>
    </submittedName>
</protein>
<evidence type="ECO:0000256" key="1">
    <source>
        <dbReference type="SAM" id="MobiDB-lite"/>
    </source>
</evidence>
<feature type="compositionally biased region" description="Basic and acidic residues" evidence="1">
    <location>
        <begin position="474"/>
        <end position="489"/>
    </location>
</feature>
<reference evidence="3 4" key="1">
    <citation type="journal article" date="2019" name="Int. J. Syst. Evol. Microbiol.">
        <title>The Global Catalogue of Microorganisms (GCM) 10K type strain sequencing project: providing services to taxonomists for standard genome sequencing and annotation.</title>
        <authorList>
            <consortium name="The Broad Institute Genomics Platform"/>
            <consortium name="The Broad Institute Genome Sequencing Center for Infectious Disease"/>
            <person name="Wu L."/>
            <person name="Ma J."/>
        </authorList>
    </citation>
    <scope>NUCLEOTIDE SEQUENCE [LARGE SCALE GENOMIC DNA]</scope>
    <source>
        <strain evidence="3 4">JCM 14736</strain>
    </source>
</reference>
<gene>
    <name evidence="3" type="ORF">GCM10009768_24280</name>
</gene>
<dbReference type="Gene3D" id="3.40.710.10">
    <property type="entry name" value="DD-peptidase/beta-lactamase superfamily"/>
    <property type="match status" value="1"/>
</dbReference>
<dbReference type="Pfam" id="PF00144">
    <property type="entry name" value="Beta-lactamase"/>
    <property type="match status" value="1"/>
</dbReference>
<dbReference type="InterPro" id="IPR012338">
    <property type="entry name" value="Beta-lactam/transpept-like"/>
</dbReference>
<dbReference type="GO" id="GO:0016787">
    <property type="term" value="F:hydrolase activity"/>
    <property type="evidence" value="ECO:0007669"/>
    <property type="project" value="UniProtKB-KW"/>
</dbReference>
<dbReference type="PANTHER" id="PTHR46825">
    <property type="entry name" value="D-ALANYL-D-ALANINE-CARBOXYPEPTIDASE/ENDOPEPTIDASE AMPH"/>
    <property type="match status" value="1"/>
</dbReference>
<feature type="domain" description="Beta-lactamase-related" evidence="2">
    <location>
        <begin position="26"/>
        <end position="348"/>
    </location>
</feature>
<keyword evidence="3" id="KW-0378">Hydrolase</keyword>
<comment type="caution">
    <text evidence="3">The sequence shown here is derived from an EMBL/GenBank/DDBJ whole genome shotgun (WGS) entry which is preliminary data.</text>
</comment>
<evidence type="ECO:0000313" key="3">
    <source>
        <dbReference type="EMBL" id="GAA1794324.1"/>
    </source>
</evidence>
<feature type="region of interest" description="Disordered" evidence="1">
    <location>
        <begin position="470"/>
        <end position="489"/>
    </location>
</feature>
<dbReference type="SUPFAM" id="SSF56601">
    <property type="entry name" value="beta-lactamase/transpeptidase-like"/>
    <property type="match status" value="1"/>
</dbReference>
<keyword evidence="4" id="KW-1185">Reference proteome</keyword>
<proteinExistence type="predicted"/>
<organism evidence="3 4">
    <name type="scientific">Leucobacter iarius</name>
    <dbReference type="NCBI Taxonomy" id="333963"/>
    <lineage>
        <taxon>Bacteria</taxon>
        <taxon>Bacillati</taxon>
        <taxon>Actinomycetota</taxon>
        <taxon>Actinomycetes</taxon>
        <taxon>Micrococcales</taxon>
        <taxon>Microbacteriaceae</taxon>
        <taxon>Leucobacter</taxon>
    </lineage>
</organism>
<dbReference type="PANTHER" id="PTHR46825:SF9">
    <property type="entry name" value="BETA-LACTAMASE-RELATED DOMAIN-CONTAINING PROTEIN"/>
    <property type="match status" value="1"/>
</dbReference>
<accession>A0ABN2LND8</accession>
<dbReference type="Proteomes" id="UP001500851">
    <property type="component" value="Unassembled WGS sequence"/>
</dbReference>
<dbReference type="InterPro" id="IPR050491">
    <property type="entry name" value="AmpC-like"/>
</dbReference>
<sequence>MSDSLLTRPSAEARTNGTDADALLTDLAASRVRSGSTPAIALSARIGGRDAFAASGDRGDGLPPDAGTVFRIASVTKSFTAARALQLRDAGALDLDRPVADLLPAAVFRPAGSGARITPRMLLTMSAGLPTDDAWADRLESMTASEFDALLAAGIRLVREPGTGFEYANLGWAMLGRILEHLDGRPLPRQVEAEILDPLGLTGVRFTAPTGRPLATGHARRAAGWEAQPLTGPGAFSAIGGIFASTADLLDWAAWLASAFSHPDDDRVLAAASRREMQQLHRTLPPEPSAPSTAVVVGYGYGLFVELVSKLGRVVSHSGGYPGFSAHLRWGLDREVIVCGLENGGYSGAWEPTGEAFSRLAAQCPEPRVRPWAETEAAVALTRTLAERTDDDARWSSAERDAFAPCVALDLPIAERRAALLRVRDELGPGARLAPEGIRYPTAASARWRMIGRDRQCDFVLELTPTDPPLIQRFDARPAGREEDHAEAR</sequence>
<name>A0ABN2LND8_9MICO</name>
<dbReference type="EMBL" id="BAAAOB010000003">
    <property type="protein sequence ID" value="GAA1794324.1"/>
    <property type="molecule type" value="Genomic_DNA"/>
</dbReference>
<dbReference type="RefSeq" id="WP_344032581.1">
    <property type="nucleotide sequence ID" value="NZ_BAAAOB010000003.1"/>
</dbReference>
<evidence type="ECO:0000259" key="2">
    <source>
        <dbReference type="Pfam" id="PF00144"/>
    </source>
</evidence>
<dbReference type="InterPro" id="IPR001466">
    <property type="entry name" value="Beta-lactam-related"/>
</dbReference>
<evidence type="ECO:0000313" key="4">
    <source>
        <dbReference type="Proteomes" id="UP001500851"/>
    </source>
</evidence>